<dbReference type="Proteomes" id="UP000198960">
    <property type="component" value="Unassembled WGS sequence"/>
</dbReference>
<comment type="similarity">
    <text evidence="1">Belongs to the short-chain dehydrogenases/reductases (SDR) family.</text>
</comment>
<name>A0A1H8SVT4_9ACTN</name>
<dbReference type="PANTHER" id="PTHR24321">
    <property type="entry name" value="DEHYDROGENASES, SHORT CHAIN"/>
    <property type="match status" value="1"/>
</dbReference>
<dbReference type="PANTHER" id="PTHR24321:SF14">
    <property type="entry name" value="SHORT-CHAIN TYPE DEHYDROGENASE_REDUCTASE BLR2146-RELATED"/>
    <property type="match status" value="1"/>
</dbReference>
<keyword evidence="4" id="KW-1185">Reference proteome</keyword>
<evidence type="ECO:0000313" key="4">
    <source>
        <dbReference type="Proteomes" id="UP000198960"/>
    </source>
</evidence>
<dbReference type="RefSeq" id="WP_091942458.1">
    <property type="nucleotide sequence ID" value="NZ_FOEE01000005.1"/>
</dbReference>
<organism evidence="3 4">
    <name type="scientific">Trujillonella endophytica</name>
    <dbReference type="NCBI Taxonomy" id="673521"/>
    <lineage>
        <taxon>Bacteria</taxon>
        <taxon>Bacillati</taxon>
        <taxon>Actinomycetota</taxon>
        <taxon>Actinomycetes</taxon>
        <taxon>Geodermatophilales</taxon>
        <taxon>Geodermatophilaceae</taxon>
        <taxon>Trujillonella</taxon>
    </lineage>
</organism>
<evidence type="ECO:0000256" key="2">
    <source>
        <dbReference type="ARBA" id="ARBA00023002"/>
    </source>
</evidence>
<keyword evidence="2" id="KW-0560">Oxidoreductase</keyword>
<dbReference type="CDD" id="cd05233">
    <property type="entry name" value="SDR_c"/>
    <property type="match status" value="1"/>
</dbReference>
<dbReference type="InterPro" id="IPR036291">
    <property type="entry name" value="NAD(P)-bd_dom_sf"/>
</dbReference>
<evidence type="ECO:0000256" key="1">
    <source>
        <dbReference type="ARBA" id="ARBA00006484"/>
    </source>
</evidence>
<dbReference type="PRINTS" id="PR00081">
    <property type="entry name" value="GDHRDH"/>
</dbReference>
<dbReference type="OrthoDB" id="7064009at2"/>
<dbReference type="STRING" id="673521.SAMN05660991_01891"/>
<protein>
    <submittedName>
        <fullName evidence="3">NAD(P)-dependent dehydrogenase, short-chain alcohol dehydrogenase family</fullName>
    </submittedName>
</protein>
<dbReference type="Pfam" id="PF13561">
    <property type="entry name" value="adh_short_C2"/>
    <property type="match status" value="1"/>
</dbReference>
<dbReference type="InterPro" id="IPR020904">
    <property type="entry name" value="Sc_DH/Rdtase_CS"/>
</dbReference>
<sequence>MRGLQGRRVLVAGSASGIGAATARRLGEEGAHLFLGDLDVEGAGRVAQEVVAAGGSAAAGYFDLHDEGSTERLVAEAVEVLGGLDGVAAVAADLSPEVNGRDLGLLEMDVTVWERTLRANLIGTALILKGALPHLFEAGGGSIVTVTSGNAHVGDSVRVAYGSSKAGINVLTRHIAHTYGGRGVRANAVSPGLIMSEAARVAIPEAQQASIRGRTPLGRLGEPEDVARTIAFLLSDDADWVSGQVWSVNGGLGFRD</sequence>
<dbReference type="AlphaFoldDB" id="A0A1H8SVT4"/>
<reference evidence="4" key="1">
    <citation type="submission" date="2016-10" db="EMBL/GenBank/DDBJ databases">
        <authorList>
            <person name="Varghese N."/>
            <person name="Submissions S."/>
        </authorList>
    </citation>
    <scope>NUCLEOTIDE SEQUENCE [LARGE SCALE GENOMIC DNA]</scope>
    <source>
        <strain evidence="4">DSM 45413</strain>
    </source>
</reference>
<dbReference type="InterPro" id="IPR002347">
    <property type="entry name" value="SDR_fam"/>
</dbReference>
<dbReference type="Gene3D" id="3.40.50.720">
    <property type="entry name" value="NAD(P)-binding Rossmann-like Domain"/>
    <property type="match status" value="1"/>
</dbReference>
<accession>A0A1H8SVT4</accession>
<dbReference type="GO" id="GO:0016491">
    <property type="term" value="F:oxidoreductase activity"/>
    <property type="evidence" value="ECO:0007669"/>
    <property type="project" value="UniProtKB-KW"/>
</dbReference>
<evidence type="ECO:0000313" key="3">
    <source>
        <dbReference type="EMBL" id="SEO83099.1"/>
    </source>
</evidence>
<dbReference type="EMBL" id="FOEE01000005">
    <property type="protein sequence ID" value="SEO83099.1"/>
    <property type="molecule type" value="Genomic_DNA"/>
</dbReference>
<dbReference type="SUPFAM" id="SSF51735">
    <property type="entry name" value="NAD(P)-binding Rossmann-fold domains"/>
    <property type="match status" value="1"/>
</dbReference>
<dbReference type="FunFam" id="3.40.50.720:FF:000084">
    <property type="entry name" value="Short-chain dehydrogenase reductase"/>
    <property type="match status" value="1"/>
</dbReference>
<gene>
    <name evidence="3" type="ORF">SAMN05660991_01891</name>
</gene>
<dbReference type="PROSITE" id="PS00061">
    <property type="entry name" value="ADH_SHORT"/>
    <property type="match status" value="1"/>
</dbReference>
<proteinExistence type="inferred from homology"/>